<evidence type="ECO:0000256" key="5">
    <source>
        <dbReference type="ARBA" id="ARBA00022786"/>
    </source>
</evidence>
<proteinExistence type="inferred from homology"/>
<sequence>MRHAIHTAFKSAAERVLPVRSESGFKTQGVLTPDEFVRSGDYLVRTCSTWSWEAGDPAKSKEWLPKEKQYLVTRKVPSNKRASELEQYGMRAEANTMVEDAEQDGWVAPPAMQDSREAEEIPSSQPEPGTCPPKTKEQEAGNYHEEDIPDIDDLELEDDEAEKDEAMLPQASAGAEHDDIMQTRTYDLMITYDKYYQVPRFWLVGYDEKRQPLKPNQVLEDVSEEHARKTITVDPFPNTGVLAASIHPCKHASVMKKLGSMAEASGKPFQVDSYLILFLKFIASVIPTIEYDYTMAAGW</sequence>
<evidence type="ECO:0000256" key="1">
    <source>
        <dbReference type="ARBA" id="ARBA00004496"/>
    </source>
</evidence>
<keyword evidence="5" id="KW-0833">Ubl conjugation pathway</keyword>
<evidence type="ECO:0000256" key="3">
    <source>
        <dbReference type="ARBA" id="ARBA00022448"/>
    </source>
</evidence>
<dbReference type="Gene3D" id="3.30.1460.50">
    <property type="match status" value="1"/>
</dbReference>
<keyword evidence="10" id="KW-1185">Reference proteome</keyword>
<dbReference type="Proteomes" id="UP001491310">
    <property type="component" value="Unassembled WGS sequence"/>
</dbReference>
<name>A0ABR2YUJ4_9CHLO</name>
<evidence type="ECO:0000256" key="8">
    <source>
        <dbReference type="SAM" id="MobiDB-lite"/>
    </source>
</evidence>
<dbReference type="PANTHER" id="PTHR12866:SF2">
    <property type="entry name" value="UBIQUITIN-LIKE-CONJUGATING ENZYME ATG3"/>
    <property type="match status" value="1"/>
</dbReference>
<dbReference type="InterPro" id="IPR007135">
    <property type="entry name" value="Atg3/Atg10"/>
</dbReference>
<reference evidence="9 10" key="1">
    <citation type="journal article" date="2024" name="Nat. Commun.">
        <title>Phylogenomics reveals the evolutionary origins of lichenization in chlorophyte algae.</title>
        <authorList>
            <person name="Puginier C."/>
            <person name="Libourel C."/>
            <person name="Otte J."/>
            <person name="Skaloud P."/>
            <person name="Haon M."/>
            <person name="Grisel S."/>
            <person name="Petersen M."/>
            <person name="Berrin J.G."/>
            <person name="Delaux P.M."/>
            <person name="Dal Grande F."/>
            <person name="Keller J."/>
        </authorList>
    </citation>
    <scope>NUCLEOTIDE SEQUENCE [LARGE SCALE GENOMIC DNA]</scope>
    <source>
        <strain evidence="9 10">SAG 216-7</strain>
    </source>
</reference>
<keyword evidence="3" id="KW-0813">Transport</keyword>
<keyword evidence="6" id="KW-0653">Protein transport</keyword>
<dbReference type="Pfam" id="PF03987">
    <property type="entry name" value="Autophagy_act_C"/>
    <property type="match status" value="1"/>
</dbReference>
<dbReference type="EMBL" id="JALJOT010000004">
    <property type="protein sequence ID" value="KAK9915532.1"/>
    <property type="molecule type" value="Genomic_DNA"/>
</dbReference>
<evidence type="ECO:0000256" key="6">
    <source>
        <dbReference type="ARBA" id="ARBA00022927"/>
    </source>
</evidence>
<evidence type="ECO:0000256" key="7">
    <source>
        <dbReference type="ARBA" id="ARBA00023006"/>
    </source>
</evidence>
<gene>
    <name evidence="9" type="ORF">WJX75_000398</name>
</gene>
<comment type="caution">
    <text evidence="9">The sequence shown here is derived from an EMBL/GenBank/DDBJ whole genome shotgun (WGS) entry which is preliminary data.</text>
</comment>
<feature type="region of interest" description="Disordered" evidence="8">
    <location>
        <begin position="113"/>
        <end position="151"/>
    </location>
</feature>
<evidence type="ECO:0008006" key="11">
    <source>
        <dbReference type="Google" id="ProtNLM"/>
    </source>
</evidence>
<protein>
    <recommendedName>
        <fullName evidence="11">Autophagy-related protein 3</fullName>
    </recommendedName>
</protein>
<organism evidence="9 10">
    <name type="scientific">Coccomyxa subellipsoidea</name>
    <dbReference type="NCBI Taxonomy" id="248742"/>
    <lineage>
        <taxon>Eukaryota</taxon>
        <taxon>Viridiplantae</taxon>
        <taxon>Chlorophyta</taxon>
        <taxon>core chlorophytes</taxon>
        <taxon>Trebouxiophyceae</taxon>
        <taxon>Trebouxiophyceae incertae sedis</taxon>
        <taxon>Coccomyxaceae</taxon>
        <taxon>Coccomyxa</taxon>
    </lineage>
</organism>
<evidence type="ECO:0000313" key="10">
    <source>
        <dbReference type="Proteomes" id="UP001491310"/>
    </source>
</evidence>
<comment type="similarity">
    <text evidence="2">Belongs to the ATG3 family.</text>
</comment>
<evidence type="ECO:0000313" key="9">
    <source>
        <dbReference type="EMBL" id="KAK9915532.1"/>
    </source>
</evidence>
<evidence type="ECO:0000256" key="4">
    <source>
        <dbReference type="ARBA" id="ARBA00022490"/>
    </source>
</evidence>
<keyword evidence="7" id="KW-0072">Autophagy</keyword>
<comment type="subcellular location">
    <subcellularLocation>
        <location evidence="1">Cytoplasm</location>
    </subcellularLocation>
</comment>
<evidence type="ECO:0000256" key="2">
    <source>
        <dbReference type="ARBA" id="ARBA00007683"/>
    </source>
</evidence>
<keyword evidence="4" id="KW-0963">Cytoplasm</keyword>
<dbReference type="PANTHER" id="PTHR12866">
    <property type="entry name" value="UBIQUITIN-LIKE-CONJUGATING ENZYME ATG3"/>
    <property type="match status" value="1"/>
</dbReference>
<accession>A0ABR2YUJ4</accession>
<feature type="compositionally biased region" description="Basic and acidic residues" evidence="8">
    <location>
        <begin position="134"/>
        <end position="146"/>
    </location>
</feature>